<proteinExistence type="predicted"/>
<dbReference type="Proteomes" id="UP000800981">
    <property type="component" value="Unassembled WGS sequence"/>
</dbReference>
<sequence length="617" mass="67030">MRQEPSALPTPDFAKVFDEAPAPFLLLTPDFVIVHANRARLEATATTLEGTVGRNLFDVFPMNPDDPAADGLRNLSASLARARDTKQPVTMPIQKYDIPMPDGSYEERYWSPRNVPILDEDGNVALLLHRSDDITDYVRVRDEAARGQQWRERVEQVESDLFARTRELEGSNAALRAANERERQTALRLAGLALTASALAGAETLEDVLARLFEHGRPTVGADTAVVALRRGKALDLTVTDSSGDRAYSRGEPLPLDTHMPIGTAARGEAVIVHDRAELRERYGDDAVHMSPAPELEAWAVLPLRAGDQLLGSLALGWRQPQAFDQDDVRLLHAFAAQCAQAVDRVTRLQAERQQAKATRSLAETLQRSLLTDPPQPDHLEIAVRYLPAAQEAQVGGDWYDAFLSPDGTTTLAIGDVTGHDRTAAAAMGQLRNLLRGIAFAGSYTPAGLLTTLDGAVRQLGLDALATAVVARVEQTLEERRAGLRTLRWSNAGHPPPLLAEATGEVSVLERPADLLLGLAPDVPRADYSVTLAPGSTVVLYTDGLVERRGEALDVGLERLAEAVRRLHSLPLELLCEALLAELAPGADDDIALVALRAHPEDRPRPVRRSGPEARAR</sequence>
<name>A0ABX0GQQ9_9ACTN</name>
<organism evidence="5 6">
    <name type="scientific">Motilibacter deserti</name>
    <dbReference type="NCBI Taxonomy" id="2714956"/>
    <lineage>
        <taxon>Bacteria</taxon>
        <taxon>Bacillati</taxon>
        <taxon>Actinomycetota</taxon>
        <taxon>Actinomycetes</taxon>
        <taxon>Motilibacterales</taxon>
        <taxon>Motilibacteraceae</taxon>
        <taxon>Motilibacter</taxon>
    </lineage>
</organism>
<dbReference type="InterPro" id="IPR003018">
    <property type="entry name" value="GAF"/>
</dbReference>
<dbReference type="PANTHER" id="PTHR43156:SF2">
    <property type="entry name" value="STAGE II SPORULATION PROTEIN E"/>
    <property type="match status" value="1"/>
</dbReference>
<dbReference type="PANTHER" id="PTHR43156">
    <property type="entry name" value="STAGE II SPORULATION PROTEIN E-RELATED"/>
    <property type="match status" value="1"/>
</dbReference>
<evidence type="ECO:0000259" key="4">
    <source>
        <dbReference type="SMART" id="SM00331"/>
    </source>
</evidence>
<reference evidence="5 6" key="1">
    <citation type="submission" date="2020-03" db="EMBL/GenBank/DDBJ databases">
        <title>Two novel Motilibacter sp.</title>
        <authorList>
            <person name="Liu S."/>
        </authorList>
    </citation>
    <scope>NUCLEOTIDE SEQUENCE [LARGE SCALE GENOMIC DNA]</scope>
    <source>
        <strain evidence="5 6">E257</strain>
    </source>
</reference>
<dbReference type="SUPFAM" id="SSF81606">
    <property type="entry name" value="PP2C-like"/>
    <property type="match status" value="1"/>
</dbReference>
<evidence type="ECO:0000313" key="6">
    <source>
        <dbReference type="Proteomes" id="UP000800981"/>
    </source>
</evidence>
<evidence type="ECO:0000256" key="1">
    <source>
        <dbReference type="ARBA" id="ARBA00022801"/>
    </source>
</evidence>
<accession>A0ABX0GQQ9</accession>
<dbReference type="InterPro" id="IPR035965">
    <property type="entry name" value="PAS-like_dom_sf"/>
</dbReference>
<feature type="domain" description="PPM-type phosphatase" evidence="4">
    <location>
        <begin position="380"/>
        <end position="598"/>
    </location>
</feature>
<dbReference type="InterPro" id="IPR001932">
    <property type="entry name" value="PPM-type_phosphatase-like_dom"/>
</dbReference>
<dbReference type="SUPFAM" id="SSF55785">
    <property type="entry name" value="PYP-like sensor domain (PAS domain)"/>
    <property type="match status" value="1"/>
</dbReference>
<dbReference type="EMBL" id="JAANNP010000002">
    <property type="protein sequence ID" value="NHC13181.1"/>
    <property type="molecule type" value="Genomic_DNA"/>
</dbReference>
<evidence type="ECO:0000256" key="2">
    <source>
        <dbReference type="SAM" id="MobiDB-lite"/>
    </source>
</evidence>
<dbReference type="SMART" id="SM00065">
    <property type="entry name" value="GAF"/>
    <property type="match status" value="1"/>
</dbReference>
<evidence type="ECO:0000313" key="5">
    <source>
        <dbReference type="EMBL" id="NHC13181.1"/>
    </source>
</evidence>
<comment type="caution">
    <text evidence="5">The sequence shown here is derived from an EMBL/GenBank/DDBJ whole genome shotgun (WGS) entry which is preliminary data.</text>
</comment>
<gene>
    <name evidence="5" type="ORF">G9H71_05225</name>
</gene>
<dbReference type="Gene3D" id="3.30.450.20">
    <property type="entry name" value="PAS domain"/>
    <property type="match status" value="1"/>
</dbReference>
<dbReference type="SMART" id="SM00331">
    <property type="entry name" value="PP2C_SIG"/>
    <property type="match status" value="1"/>
</dbReference>
<dbReference type="Pfam" id="PF07228">
    <property type="entry name" value="SpoIIE"/>
    <property type="match status" value="1"/>
</dbReference>
<evidence type="ECO:0000259" key="3">
    <source>
        <dbReference type="SMART" id="SM00065"/>
    </source>
</evidence>
<dbReference type="Pfam" id="PF13185">
    <property type="entry name" value="GAF_2"/>
    <property type="match status" value="1"/>
</dbReference>
<dbReference type="InterPro" id="IPR036457">
    <property type="entry name" value="PPM-type-like_dom_sf"/>
</dbReference>
<dbReference type="InterPro" id="IPR013656">
    <property type="entry name" value="PAS_4"/>
</dbReference>
<keyword evidence="6" id="KW-1185">Reference proteome</keyword>
<keyword evidence="1" id="KW-0378">Hydrolase</keyword>
<protein>
    <submittedName>
        <fullName evidence="5">SpoIIE family protein phosphatase</fullName>
    </submittedName>
</protein>
<dbReference type="InterPro" id="IPR029016">
    <property type="entry name" value="GAF-like_dom_sf"/>
</dbReference>
<dbReference type="SUPFAM" id="SSF55781">
    <property type="entry name" value="GAF domain-like"/>
    <property type="match status" value="1"/>
</dbReference>
<dbReference type="Gene3D" id="3.30.450.40">
    <property type="match status" value="1"/>
</dbReference>
<feature type="region of interest" description="Disordered" evidence="2">
    <location>
        <begin position="242"/>
        <end position="261"/>
    </location>
</feature>
<dbReference type="Gene3D" id="3.60.40.10">
    <property type="entry name" value="PPM-type phosphatase domain"/>
    <property type="match status" value="1"/>
</dbReference>
<dbReference type="RefSeq" id="WP_166279216.1">
    <property type="nucleotide sequence ID" value="NZ_JAANNP010000002.1"/>
</dbReference>
<feature type="domain" description="GAF" evidence="3">
    <location>
        <begin position="204"/>
        <end position="353"/>
    </location>
</feature>
<dbReference type="Pfam" id="PF08448">
    <property type="entry name" value="PAS_4"/>
    <property type="match status" value="1"/>
</dbReference>
<dbReference type="InterPro" id="IPR052016">
    <property type="entry name" value="Bact_Sigma-Reg"/>
</dbReference>